<evidence type="ECO:0000256" key="3">
    <source>
        <dbReference type="RuleBase" id="RU003345"/>
    </source>
</evidence>
<dbReference type="Gene3D" id="3.40.309.10">
    <property type="entry name" value="Aldehyde Dehydrogenase, Chain A, domain 2"/>
    <property type="match status" value="1"/>
</dbReference>
<dbReference type="Gene3D" id="3.40.605.10">
    <property type="entry name" value="Aldehyde Dehydrogenase, Chain A, domain 1"/>
    <property type="match status" value="1"/>
</dbReference>
<proteinExistence type="inferred from homology"/>
<dbReference type="GO" id="GO:0008802">
    <property type="term" value="F:betaine-aldehyde dehydrogenase (NAD+) activity"/>
    <property type="evidence" value="ECO:0007669"/>
    <property type="project" value="UniProtKB-EC"/>
</dbReference>
<dbReference type="InterPro" id="IPR016160">
    <property type="entry name" value="Ald_DH_CS_CYS"/>
</dbReference>
<protein>
    <submittedName>
        <fullName evidence="5">Betaine-aldehyde dehydrogenase</fullName>
        <ecNumber evidence="5">1.2.1.8</ecNumber>
    </submittedName>
</protein>
<dbReference type="PROSITE" id="PS00070">
    <property type="entry name" value="ALDEHYDE_DEHYDR_CYS"/>
    <property type="match status" value="1"/>
</dbReference>
<dbReference type="PROSITE" id="PS00687">
    <property type="entry name" value="ALDEHYDE_DEHYDR_GLU"/>
    <property type="match status" value="1"/>
</dbReference>
<organism evidence="5 6">
    <name type="scientific">Pseudonocardia parietis</name>
    <dbReference type="NCBI Taxonomy" id="570936"/>
    <lineage>
        <taxon>Bacteria</taxon>
        <taxon>Bacillati</taxon>
        <taxon>Actinomycetota</taxon>
        <taxon>Actinomycetes</taxon>
        <taxon>Pseudonocardiales</taxon>
        <taxon>Pseudonocardiaceae</taxon>
        <taxon>Pseudonocardia</taxon>
    </lineage>
</organism>
<dbReference type="InterPro" id="IPR015590">
    <property type="entry name" value="Aldehyde_DH_dom"/>
</dbReference>
<dbReference type="InterPro" id="IPR016161">
    <property type="entry name" value="Ald_DH/histidinol_DH"/>
</dbReference>
<dbReference type="InterPro" id="IPR016162">
    <property type="entry name" value="Ald_DH_N"/>
</dbReference>
<dbReference type="Proteomes" id="UP001519295">
    <property type="component" value="Unassembled WGS sequence"/>
</dbReference>
<dbReference type="EMBL" id="JAGINU010000004">
    <property type="protein sequence ID" value="MBP2371616.1"/>
    <property type="molecule type" value="Genomic_DNA"/>
</dbReference>
<comment type="caution">
    <text evidence="5">The sequence shown here is derived from an EMBL/GenBank/DDBJ whole genome shotgun (WGS) entry which is preliminary data.</text>
</comment>
<dbReference type="PANTHER" id="PTHR11699">
    <property type="entry name" value="ALDEHYDE DEHYDROGENASE-RELATED"/>
    <property type="match status" value="1"/>
</dbReference>
<dbReference type="RefSeq" id="WP_210036757.1">
    <property type="nucleotide sequence ID" value="NZ_JAGINU010000004.1"/>
</dbReference>
<dbReference type="EC" id="1.2.1.8" evidence="5"/>
<keyword evidence="1 3" id="KW-0560">Oxidoreductase</keyword>
<dbReference type="CDD" id="cd07108">
    <property type="entry name" value="ALDH_MGR_2402"/>
    <property type="match status" value="1"/>
</dbReference>
<accession>A0ABS4W602</accession>
<evidence type="ECO:0000313" key="5">
    <source>
        <dbReference type="EMBL" id="MBP2371616.1"/>
    </source>
</evidence>
<dbReference type="InterPro" id="IPR016163">
    <property type="entry name" value="Ald_DH_C"/>
</dbReference>
<comment type="similarity">
    <text evidence="3">Belongs to the aldehyde dehydrogenase family.</text>
</comment>
<keyword evidence="6" id="KW-1185">Reference proteome</keyword>
<reference evidence="5 6" key="1">
    <citation type="submission" date="2021-03" db="EMBL/GenBank/DDBJ databases">
        <title>Sequencing the genomes of 1000 actinobacteria strains.</title>
        <authorList>
            <person name="Klenk H.-P."/>
        </authorList>
    </citation>
    <scope>NUCLEOTIDE SEQUENCE [LARGE SCALE GENOMIC DNA]</scope>
    <source>
        <strain evidence="5 6">DSM 45256</strain>
    </source>
</reference>
<dbReference type="SUPFAM" id="SSF53720">
    <property type="entry name" value="ALDH-like"/>
    <property type="match status" value="1"/>
</dbReference>
<sequence>MSTSTPDFLNYVDGSWVGARNDEWIDVVSPRNRQVIARVPRGAEKDVADAVDAAGRAFPGWRDTAPRARGRLLQQIADAIEPHVERIARQIAEENGNALRTQARGEVQYAIDVFRYFGSVASETKGETIPLNAHVLDYSRREPIGVVGAIVPWNAPVQLASMKIAAALAAGNTLVLKAAEDAPLAVLEIVKICAEFLPAGVLNCVVGYGTEAGEALITHPAVRKLSFTGSTAVGKRVMSAAAERIVPVSLELGGKNPQIVFPDADEDWVAQGVVTGMRFVRQGQSCTAGSRLFVHRSIVDSFVEKVTAHLAKLKVGDPLDEATDMGAVVNQKQFDRVCGFIDEGLQRGDARVAIGGRPPSEGPLSEGYYIEPTVFVGIENSWRIAQEEIFGPVLCVIPWDDEDEVVRMANDTHYGLSAFIWTHDIGKALRTAHSIDAGWVQVNQGGGQVLGQSYGGYKQSGIGREFSLEGMLESFTERKHVSVDTSR</sequence>
<feature type="domain" description="Aldehyde dehydrogenase" evidence="4">
    <location>
        <begin position="16"/>
        <end position="481"/>
    </location>
</feature>
<dbReference type="InterPro" id="IPR029510">
    <property type="entry name" value="Ald_DH_CS_GLU"/>
</dbReference>
<name>A0ABS4W602_9PSEU</name>
<evidence type="ECO:0000256" key="1">
    <source>
        <dbReference type="ARBA" id="ARBA00023002"/>
    </source>
</evidence>
<evidence type="ECO:0000256" key="2">
    <source>
        <dbReference type="PROSITE-ProRule" id="PRU10007"/>
    </source>
</evidence>
<evidence type="ECO:0000259" key="4">
    <source>
        <dbReference type="Pfam" id="PF00171"/>
    </source>
</evidence>
<dbReference type="Pfam" id="PF00171">
    <property type="entry name" value="Aldedh"/>
    <property type="match status" value="1"/>
</dbReference>
<feature type="active site" evidence="2">
    <location>
        <position position="251"/>
    </location>
</feature>
<gene>
    <name evidence="5" type="ORF">JOF36_007389</name>
</gene>
<evidence type="ECO:0000313" key="6">
    <source>
        <dbReference type="Proteomes" id="UP001519295"/>
    </source>
</evidence>